<sequence length="522" mass="57166">MRRAWASRGTAQDAASTAAASAALRRRVRPQRFLHEPLLRQLRLAAEAERFDPLEWRRLRGPLAEAAPQLRPAELTSALQALAALRSVEPAYLNPVLDRLNDAAGYFTPQQFSHSLTALALLGAEASCQAAPMATAIKELLAVPPFYLHQLPSSLLLDCLEALLKLKCPAASLAEVLLRELPSAWQLNKEELLRLLQLLAEVAPRIEQGAVLDMVKVAMGDARAALRGRLHGVEGLSEGELLQALMACTELQSSLELHNEPAETPQSLCSLLHRRAMQRCDTAGGRSFEKLLLTELSAGSPASPRAATALAALRPEDCARLCGVLGHFARQQRATATRSGPAVPAYVARLVPGLVRRLIELLEILSAEDMVRAWEALSADLCYSDDYLSDRLSHALAARIFPVRGEAQAAVLRRALGAAANGSSLAPFFELLQSGVEDLHACWDSREDELKEAMCRSLALDLDDLAGDRSWSWLRQMRAHFASQVQPQDSMDWILDTQAVEDLCLKWHDLRRHAAQISKSDG</sequence>
<evidence type="ECO:0000313" key="2">
    <source>
        <dbReference type="Proteomes" id="UP000604046"/>
    </source>
</evidence>
<dbReference type="EMBL" id="CAJNDS010002338">
    <property type="protein sequence ID" value="CAE7439498.1"/>
    <property type="molecule type" value="Genomic_DNA"/>
</dbReference>
<dbReference type="AlphaFoldDB" id="A0A812RI48"/>
<evidence type="ECO:0000313" key="1">
    <source>
        <dbReference type="EMBL" id="CAE7439498.1"/>
    </source>
</evidence>
<gene>
    <name evidence="1" type="ORF">SNAT2548_LOCUS23879</name>
</gene>
<protein>
    <submittedName>
        <fullName evidence="1">Uncharacterized protein</fullName>
    </submittedName>
</protein>
<comment type="caution">
    <text evidence="1">The sequence shown here is derived from an EMBL/GenBank/DDBJ whole genome shotgun (WGS) entry which is preliminary data.</text>
</comment>
<accession>A0A812RI48</accession>
<proteinExistence type="predicted"/>
<dbReference type="OrthoDB" id="442926at2759"/>
<reference evidence="1" key="1">
    <citation type="submission" date="2021-02" db="EMBL/GenBank/DDBJ databases">
        <authorList>
            <person name="Dougan E. K."/>
            <person name="Rhodes N."/>
            <person name="Thang M."/>
            <person name="Chan C."/>
        </authorList>
    </citation>
    <scope>NUCLEOTIDE SEQUENCE</scope>
</reference>
<dbReference type="Proteomes" id="UP000604046">
    <property type="component" value="Unassembled WGS sequence"/>
</dbReference>
<organism evidence="1 2">
    <name type="scientific">Symbiodinium natans</name>
    <dbReference type="NCBI Taxonomy" id="878477"/>
    <lineage>
        <taxon>Eukaryota</taxon>
        <taxon>Sar</taxon>
        <taxon>Alveolata</taxon>
        <taxon>Dinophyceae</taxon>
        <taxon>Suessiales</taxon>
        <taxon>Symbiodiniaceae</taxon>
        <taxon>Symbiodinium</taxon>
    </lineage>
</organism>
<name>A0A812RI48_9DINO</name>
<keyword evidence="2" id="KW-1185">Reference proteome</keyword>